<sequence>DVLTQQYLEFDFSDVNSVKALGNTFLSSSTTDKWIDCSKAGYQCCQNMDKDSVMNPEEGHCPAIWDGYTCFNEAQNGSIQNEACPSFMYSSSPPTCQQYNNKECFGNGTWNQQTDYSPCTSNPIVMMRERNSYYVIMLSISLGICVPALIIFISYSKLRITRVNLHRNLILAIVIRNTFYIAAKEAIIIDALVSNPNKVQAIVENSVWCRTVSFMEKLSCSAVYSCMLLEGIFLHRIIADAFKGEPNMKYYYIVAVGITCIPVAIWTSFTAVNNNINCWQVDINSYNYIVDGPRLATLAINALLMFDIVRVLCTKLKRINTAKAQHMRRMTRATILLIPLFGVQFLITTQRPVDDDCVYEQLYYYFFYTMDGLQGALVALLYCFLNKEVQIQLYKTYAILMTRFYSLLGKEYVQRRRPTWNFSEHRVTATSILSPDEILFRASVSSQKMPVGLLSDPAPSKPRLSVTFSENGYVYGNVNAILSQREGLHTPRSSECSVARSFKGDDMPKRQFYPKLSNRDTNKLRRFSSVVEENHEEATERNNIHKDGESERSERSKSLQENLGRSNETLFRDGKLLELTENGVNLGFSTSSEEISNDDTLHDYRRSNDSGNYSTSETHA</sequence>
<evidence type="ECO:0000256" key="4">
    <source>
        <dbReference type="ARBA" id="ARBA00022692"/>
    </source>
</evidence>
<evidence type="ECO:0000256" key="11">
    <source>
        <dbReference type="SAM" id="MobiDB-lite"/>
    </source>
</evidence>
<evidence type="ECO:0000313" key="16">
    <source>
        <dbReference type="Proteomes" id="UP001233999"/>
    </source>
</evidence>
<feature type="region of interest" description="Disordered" evidence="11">
    <location>
        <begin position="588"/>
        <end position="620"/>
    </location>
</feature>
<dbReference type="GO" id="GO:0007166">
    <property type="term" value="P:cell surface receptor signaling pathway"/>
    <property type="evidence" value="ECO:0007669"/>
    <property type="project" value="InterPro"/>
</dbReference>
<evidence type="ECO:0000256" key="8">
    <source>
        <dbReference type="ARBA" id="ARBA00023170"/>
    </source>
</evidence>
<dbReference type="SUPFAM" id="SSF81321">
    <property type="entry name" value="Family A G protein-coupled receptor-like"/>
    <property type="match status" value="1"/>
</dbReference>
<keyword evidence="10" id="KW-0807">Transducer</keyword>
<feature type="domain" description="G-protein coupled receptors family 2 profile 2" evidence="14">
    <location>
        <begin position="130"/>
        <end position="386"/>
    </location>
</feature>
<evidence type="ECO:0000256" key="10">
    <source>
        <dbReference type="ARBA" id="ARBA00023224"/>
    </source>
</evidence>
<evidence type="ECO:0000313" key="15">
    <source>
        <dbReference type="EMBL" id="KAJ9576078.1"/>
    </source>
</evidence>
<dbReference type="PRINTS" id="PR00249">
    <property type="entry name" value="GPCRSECRETIN"/>
</dbReference>
<evidence type="ECO:0000256" key="2">
    <source>
        <dbReference type="ARBA" id="ARBA00005314"/>
    </source>
</evidence>
<evidence type="ECO:0000256" key="3">
    <source>
        <dbReference type="ARBA" id="ARBA00022475"/>
    </source>
</evidence>
<feature type="compositionally biased region" description="Basic and acidic residues" evidence="11">
    <location>
        <begin position="532"/>
        <end position="558"/>
    </location>
</feature>
<protein>
    <recommendedName>
        <fullName evidence="17">Calcitonin receptor</fullName>
    </recommendedName>
</protein>
<organism evidence="15 16">
    <name type="scientific">Diploptera punctata</name>
    <name type="common">Pacific beetle cockroach</name>
    <dbReference type="NCBI Taxonomy" id="6984"/>
    <lineage>
        <taxon>Eukaryota</taxon>
        <taxon>Metazoa</taxon>
        <taxon>Ecdysozoa</taxon>
        <taxon>Arthropoda</taxon>
        <taxon>Hexapoda</taxon>
        <taxon>Insecta</taxon>
        <taxon>Pterygota</taxon>
        <taxon>Neoptera</taxon>
        <taxon>Polyneoptera</taxon>
        <taxon>Dictyoptera</taxon>
        <taxon>Blattodea</taxon>
        <taxon>Blaberoidea</taxon>
        <taxon>Blaberidae</taxon>
        <taxon>Diplopterinae</taxon>
        <taxon>Diploptera</taxon>
    </lineage>
</organism>
<accession>A0AAD7Z8U0</accession>
<dbReference type="GO" id="GO:0007188">
    <property type="term" value="P:adenylate cyclase-modulating G protein-coupled receptor signaling pathway"/>
    <property type="evidence" value="ECO:0007669"/>
    <property type="project" value="TreeGrafter"/>
</dbReference>
<evidence type="ECO:0000256" key="7">
    <source>
        <dbReference type="ARBA" id="ARBA00023136"/>
    </source>
</evidence>
<dbReference type="InterPro" id="IPR001879">
    <property type="entry name" value="GPCR_2_extracellular_dom"/>
</dbReference>
<evidence type="ECO:0000256" key="1">
    <source>
        <dbReference type="ARBA" id="ARBA00004651"/>
    </source>
</evidence>
<keyword evidence="4 12" id="KW-0812">Transmembrane</keyword>
<dbReference type="PROSITE" id="PS50261">
    <property type="entry name" value="G_PROTEIN_RECEP_F2_4"/>
    <property type="match status" value="1"/>
</dbReference>
<reference evidence="15" key="2">
    <citation type="submission" date="2023-05" db="EMBL/GenBank/DDBJ databases">
        <authorList>
            <person name="Fouks B."/>
        </authorList>
    </citation>
    <scope>NUCLEOTIDE SEQUENCE</scope>
    <source>
        <strain evidence="15">Stay&amp;Tobe</strain>
        <tissue evidence="15">Testes</tissue>
    </source>
</reference>
<dbReference type="GO" id="GO:0005886">
    <property type="term" value="C:plasma membrane"/>
    <property type="evidence" value="ECO:0007669"/>
    <property type="project" value="UniProtKB-SubCell"/>
</dbReference>
<evidence type="ECO:0000256" key="6">
    <source>
        <dbReference type="ARBA" id="ARBA00023040"/>
    </source>
</evidence>
<feature type="region of interest" description="Disordered" evidence="11">
    <location>
        <begin position="531"/>
        <end position="567"/>
    </location>
</feature>
<dbReference type="Gene3D" id="1.20.1070.10">
    <property type="entry name" value="Rhodopsin 7-helix transmembrane proteins"/>
    <property type="match status" value="1"/>
</dbReference>
<evidence type="ECO:0008006" key="17">
    <source>
        <dbReference type="Google" id="ProtNLM"/>
    </source>
</evidence>
<dbReference type="Gene3D" id="4.10.1240.10">
    <property type="entry name" value="GPCR, family 2, extracellular hormone receptor domain"/>
    <property type="match status" value="1"/>
</dbReference>
<proteinExistence type="inferred from homology"/>
<evidence type="ECO:0000259" key="13">
    <source>
        <dbReference type="PROSITE" id="PS50227"/>
    </source>
</evidence>
<feature type="transmembrane region" description="Helical" evidence="12">
    <location>
        <begin position="292"/>
        <end position="313"/>
    </location>
</feature>
<feature type="domain" description="G-protein coupled receptors family 2 profile 1" evidence="13">
    <location>
        <begin position="43"/>
        <end position="123"/>
    </location>
</feature>
<dbReference type="InterPro" id="IPR017981">
    <property type="entry name" value="GPCR_2-like_7TM"/>
</dbReference>
<dbReference type="EMBL" id="JASPKZ010009809">
    <property type="protein sequence ID" value="KAJ9576078.1"/>
    <property type="molecule type" value="Genomic_DNA"/>
</dbReference>
<keyword evidence="5 12" id="KW-1133">Transmembrane helix</keyword>
<dbReference type="Pfam" id="PF02793">
    <property type="entry name" value="HRM"/>
    <property type="match status" value="1"/>
</dbReference>
<reference evidence="15" key="1">
    <citation type="journal article" date="2023" name="IScience">
        <title>Live-bearing cockroach genome reveals convergent evolutionary mechanisms linked to viviparity in insects and beyond.</title>
        <authorList>
            <person name="Fouks B."/>
            <person name="Harrison M.C."/>
            <person name="Mikhailova A.A."/>
            <person name="Marchal E."/>
            <person name="English S."/>
            <person name="Carruthers M."/>
            <person name="Jennings E.C."/>
            <person name="Chiamaka E.L."/>
            <person name="Frigard R.A."/>
            <person name="Pippel M."/>
            <person name="Attardo G.M."/>
            <person name="Benoit J.B."/>
            <person name="Bornberg-Bauer E."/>
            <person name="Tobe S.S."/>
        </authorList>
    </citation>
    <scope>NUCLEOTIDE SEQUENCE</scope>
    <source>
        <strain evidence="15">Stay&amp;Tobe</strain>
    </source>
</reference>
<dbReference type="PANTHER" id="PTHR45620">
    <property type="entry name" value="PDF RECEPTOR-LIKE PROTEIN-RELATED"/>
    <property type="match status" value="1"/>
</dbReference>
<evidence type="ECO:0000256" key="9">
    <source>
        <dbReference type="ARBA" id="ARBA00023180"/>
    </source>
</evidence>
<dbReference type="PROSITE" id="PS00650">
    <property type="entry name" value="G_PROTEIN_RECEP_F2_2"/>
    <property type="match status" value="1"/>
</dbReference>
<dbReference type="Proteomes" id="UP001233999">
    <property type="component" value="Unassembled WGS sequence"/>
</dbReference>
<comment type="caution">
    <text evidence="15">The sequence shown here is derived from an EMBL/GenBank/DDBJ whole genome shotgun (WGS) entry which is preliminary data.</text>
</comment>
<feature type="compositionally biased region" description="Basic and acidic residues" evidence="11">
    <location>
        <begin position="599"/>
        <end position="608"/>
    </location>
</feature>
<dbReference type="SUPFAM" id="SSF111418">
    <property type="entry name" value="Hormone receptor domain"/>
    <property type="match status" value="1"/>
</dbReference>
<feature type="transmembrane region" description="Helical" evidence="12">
    <location>
        <begin position="333"/>
        <end position="350"/>
    </location>
</feature>
<dbReference type="InterPro" id="IPR036445">
    <property type="entry name" value="GPCR_2_extracell_dom_sf"/>
</dbReference>
<keyword evidence="8" id="KW-0675">Receptor</keyword>
<dbReference type="InterPro" id="IPR000832">
    <property type="entry name" value="GPCR_2_secretin-like"/>
</dbReference>
<keyword evidence="7 12" id="KW-0472">Membrane</keyword>
<dbReference type="PROSITE" id="PS00649">
    <property type="entry name" value="G_PROTEIN_RECEP_F2_1"/>
    <property type="match status" value="1"/>
</dbReference>
<dbReference type="AlphaFoldDB" id="A0AAD7Z8U0"/>
<evidence type="ECO:0000256" key="12">
    <source>
        <dbReference type="SAM" id="Phobius"/>
    </source>
</evidence>
<evidence type="ECO:0000259" key="14">
    <source>
        <dbReference type="PROSITE" id="PS50261"/>
    </source>
</evidence>
<dbReference type="InterPro" id="IPR017983">
    <property type="entry name" value="GPCR_2_secretin-like_CS"/>
</dbReference>
<gene>
    <name evidence="15" type="ORF">L9F63_007043</name>
</gene>
<keyword evidence="9" id="KW-0325">Glycoprotein</keyword>
<feature type="transmembrane region" description="Helical" evidence="12">
    <location>
        <begin position="250"/>
        <end position="272"/>
    </location>
</feature>
<dbReference type="PROSITE" id="PS50227">
    <property type="entry name" value="G_PROTEIN_RECEP_F2_3"/>
    <property type="match status" value="1"/>
</dbReference>
<comment type="subcellular location">
    <subcellularLocation>
        <location evidence="1">Cell membrane</location>
        <topology evidence="1">Multi-pass membrane protein</topology>
    </subcellularLocation>
</comment>
<feature type="compositionally biased region" description="Polar residues" evidence="11">
    <location>
        <begin position="609"/>
        <end position="620"/>
    </location>
</feature>
<keyword evidence="6" id="KW-0297">G-protein coupled receptor</keyword>
<dbReference type="InterPro" id="IPR050332">
    <property type="entry name" value="GPCR_2"/>
</dbReference>
<keyword evidence="3" id="KW-1003">Cell membrane</keyword>
<dbReference type="GO" id="GO:0008528">
    <property type="term" value="F:G protein-coupled peptide receptor activity"/>
    <property type="evidence" value="ECO:0007669"/>
    <property type="project" value="TreeGrafter"/>
</dbReference>
<evidence type="ECO:0000256" key="5">
    <source>
        <dbReference type="ARBA" id="ARBA00022989"/>
    </source>
</evidence>
<dbReference type="PANTHER" id="PTHR45620:SF42">
    <property type="entry name" value="G-PROTEIN COUPLED RECEPTOR SEB-2"/>
    <property type="match status" value="1"/>
</dbReference>
<dbReference type="Pfam" id="PF00002">
    <property type="entry name" value="7tm_2"/>
    <property type="match status" value="1"/>
</dbReference>
<feature type="transmembrane region" description="Helical" evidence="12">
    <location>
        <begin position="133"/>
        <end position="155"/>
    </location>
</feature>
<feature type="transmembrane region" description="Helical" evidence="12">
    <location>
        <begin position="362"/>
        <end position="385"/>
    </location>
</feature>
<feature type="non-terminal residue" evidence="15">
    <location>
        <position position="620"/>
    </location>
</feature>
<comment type="similarity">
    <text evidence="2">Belongs to the G-protein coupled receptor 2 family.</text>
</comment>
<name>A0AAD7Z8U0_DIPPU</name>
<keyword evidence="16" id="KW-1185">Reference proteome</keyword>